<dbReference type="Proteomes" id="UP000012179">
    <property type="component" value="Chromosome"/>
</dbReference>
<keyword evidence="3" id="KW-1185">Reference proteome</keyword>
<protein>
    <submittedName>
        <fullName evidence="2">Uncharacterized protein</fullName>
    </submittedName>
</protein>
<evidence type="ECO:0000256" key="1">
    <source>
        <dbReference type="SAM" id="MobiDB-lite"/>
    </source>
</evidence>
<gene>
    <name evidence="2" type="ORF">EBAPG3_008975</name>
</gene>
<evidence type="ECO:0000313" key="2">
    <source>
        <dbReference type="EMBL" id="ARO87889.1"/>
    </source>
</evidence>
<organism evidence="2 3">
    <name type="scientific">Nitrosospira lacus</name>
    <dbReference type="NCBI Taxonomy" id="1288494"/>
    <lineage>
        <taxon>Bacteria</taxon>
        <taxon>Pseudomonadati</taxon>
        <taxon>Pseudomonadota</taxon>
        <taxon>Betaproteobacteria</taxon>
        <taxon>Nitrosomonadales</taxon>
        <taxon>Nitrosomonadaceae</taxon>
        <taxon>Nitrosospira</taxon>
    </lineage>
</organism>
<sequence length="80" mass="8643">MIRASKKEEADDNAGKSPDKIGLQPHRVRLPGFITGDEIGLGAAIKRTGSYLGIQPCGGCERRAALLNRWLVFTPGRRPG</sequence>
<dbReference type="AlphaFoldDB" id="A0A1W6SQ18"/>
<dbReference type="KEGG" id="nlc:EBAPG3_008975"/>
<proteinExistence type="predicted"/>
<evidence type="ECO:0000313" key="3">
    <source>
        <dbReference type="Proteomes" id="UP000012179"/>
    </source>
</evidence>
<dbReference type="eggNOG" id="ENOG502ZENY">
    <property type="taxonomic scope" value="Bacteria"/>
</dbReference>
<accession>A0A1W6SQ18</accession>
<name>A0A1W6SQ18_9PROT</name>
<reference evidence="2 3" key="1">
    <citation type="journal article" date="2015" name="Int. J. Syst. Evol. Microbiol.">
        <title>Nitrosospira lacus sp. nov., a psychrotolerant, ammonia-oxidizing bacterium from sandy lake sediment.</title>
        <authorList>
            <person name="Urakawa H."/>
            <person name="Garcia J.C."/>
            <person name="Nielsen J.L."/>
            <person name="Le V.Q."/>
            <person name="Kozlowski J.A."/>
            <person name="Stein L.Y."/>
            <person name="Lim C.K."/>
            <person name="Pommerening-Roser A."/>
            <person name="Martens-Habbena W."/>
            <person name="Stahl D.A."/>
            <person name="Klotz M.G."/>
        </authorList>
    </citation>
    <scope>NUCLEOTIDE SEQUENCE [LARGE SCALE GENOMIC DNA]</scope>
    <source>
        <strain evidence="2 3">APG3</strain>
    </source>
</reference>
<dbReference type="EMBL" id="CP021106">
    <property type="protein sequence ID" value="ARO87889.1"/>
    <property type="molecule type" value="Genomic_DNA"/>
</dbReference>
<dbReference type="RefSeq" id="WP_004176635.1">
    <property type="nucleotide sequence ID" value="NZ_CP021106.3"/>
</dbReference>
<feature type="compositionally biased region" description="Basic and acidic residues" evidence="1">
    <location>
        <begin position="1"/>
        <end position="19"/>
    </location>
</feature>
<feature type="region of interest" description="Disordered" evidence="1">
    <location>
        <begin position="1"/>
        <end position="24"/>
    </location>
</feature>